<proteinExistence type="inferred from homology"/>
<sequence>MERGKAAIWAISWDVKLLAVLYSGIMGSGLTYYIQGVVMQDRGPVFVTAFNPLCMVIVAIMGSFVLAEQLYLGRILGAIIIVAGLYLVVWGKSKDYKSSTSSIDEKTAPDKQIIQAGSTGNKKSNHESTEKNSITINVPGGEIVTRDEQVHKQRSPITV</sequence>
<name>A0AAW0JDC8_QUESU</name>
<organism evidence="9 10">
    <name type="scientific">Quercus suber</name>
    <name type="common">Cork oak</name>
    <dbReference type="NCBI Taxonomy" id="58331"/>
    <lineage>
        <taxon>Eukaryota</taxon>
        <taxon>Viridiplantae</taxon>
        <taxon>Streptophyta</taxon>
        <taxon>Embryophyta</taxon>
        <taxon>Tracheophyta</taxon>
        <taxon>Spermatophyta</taxon>
        <taxon>Magnoliopsida</taxon>
        <taxon>eudicotyledons</taxon>
        <taxon>Gunneridae</taxon>
        <taxon>Pentapetalae</taxon>
        <taxon>rosids</taxon>
        <taxon>fabids</taxon>
        <taxon>Fagales</taxon>
        <taxon>Fagaceae</taxon>
        <taxon>Quercus</taxon>
    </lineage>
</organism>
<dbReference type="GO" id="GO:0016020">
    <property type="term" value="C:membrane"/>
    <property type="evidence" value="ECO:0007669"/>
    <property type="project" value="UniProtKB-SubCell"/>
</dbReference>
<evidence type="ECO:0000256" key="6">
    <source>
        <dbReference type="RuleBase" id="RU363077"/>
    </source>
</evidence>
<keyword evidence="5 6" id="KW-0472">Membrane</keyword>
<feature type="region of interest" description="Disordered" evidence="7">
    <location>
        <begin position="114"/>
        <end position="138"/>
    </location>
</feature>
<keyword evidence="10" id="KW-1185">Reference proteome</keyword>
<dbReference type="Proteomes" id="UP000237347">
    <property type="component" value="Unassembled WGS sequence"/>
</dbReference>
<dbReference type="Pfam" id="PF00892">
    <property type="entry name" value="EamA"/>
    <property type="match status" value="1"/>
</dbReference>
<protein>
    <recommendedName>
        <fullName evidence="6">WAT1-related protein</fullName>
    </recommendedName>
</protein>
<comment type="caution">
    <text evidence="9">The sequence shown here is derived from an EMBL/GenBank/DDBJ whole genome shotgun (WGS) entry which is preliminary data.</text>
</comment>
<evidence type="ECO:0000256" key="2">
    <source>
        <dbReference type="ARBA" id="ARBA00007635"/>
    </source>
</evidence>
<dbReference type="PANTHER" id="PTHR31218">
    <property type="entry name" value="WAT1-RELATED PROTEIN"/>
    <property type="match status" value="1"/>
</dbReference>
<feature type="transmembrane region" description="Helical" evidence="6">
    <location>
        <begin position="6"/>
        <end position="33"/>
    </location>
</feature>
<evidence type="ECO:0000256" key="4">
    <source>
        <dbReference type="ARBA" id="ARBA00022989"/>
    </source>
</evidence>
<evidence type="ECO:0000256" key="1">
    <source>
        <dbReference type="ARBA" id="ARBA00004141"/>
    </source>
</evidence>
<evidence type="ECO:0000313" key="9">
    <source>
        <dbReference type="EMBL" id="KAK7824189.1"/>
    </source>
</evidence>
<comment type="subcellular location">
    <subcellularLocation>
        <location evidence="1 6">Membrane</location>
        <topology evidence="1 6">Multi-pass membrane protein</topology>
    </subcellularLocation>
</comment>
<dbReference type="InterPro" id="IPR037185">
    <property type="entry name" value="EmrE-like"/>
</dbReference>
<feature type="transmembrane region" description="Helical" evidence="6">
    <location>
        <begin position="71"/>
        <end position="89"/>
    </location>
</feature>
<evidence type="ECO:0000256" key="5">
    <source>
        <dbReference type="ARBA" id="ARBA00023136"/>
    </source>
</evidence>
<keyword evidence="3 6" id="KW-0812">Transmembrane</keyword>
<keyword evidence="4 6" id="KW-1133">Transmembrane helix</keyword>
<dbReference type="EMBL" id="PKMF04000609">
    <property type="protein sequence ID" value="KAK7824189.1"/>
    <property type="molecule type" value="Genomic_DNA"/>
</dbReference>
<dbReference type="GO" id="GO:0022857">
    <property type="term" value="F:transmembrane transporter activity"/>
    <property type="evidence" value="ECO:0007669"/>
    <property type="project" value="InterPro"/>
</dbReference>
<comment type="similarity">
    <text evidence="2 6">Belongs to the drug/metabolite transporter (DMT) superfamily. Plant drug/metabolite exporter (P-DME) (TC 2.A.7.4) family.</text>
</comment>
<feature type="transmembrane region" description="Helical" evidence="6">
    <location>
        <begin position="45"/>
        <end position="65"/>
    </location>
</feature>
<accession>A0AAW0JDC8</accession>
<dbReference type="InterPro" id="IPR030184">
    <property type="entry name" value="WAT1-related"/>
</dbReference>
<evidence type="ECO:0000256" key="3">
    <source>
        <dbReference type="ARBA" id="ARBA00022692"/>
    </source>
</evidence>
<reference evidence="9 10" key="1">
    <citation type="journal article" date="2018" name="Sci. Data">
        <title>The draft genome sequence of cork oak.</title>
        <authorList>
            <person name="Ramos A.M."/>
            <person name="Usie A."/>
            <person name="Barbosa P."/>
            <person name="Barros P.M."/>
            <person name="Capote T."/>
            <person name="Chaves I."/>
            <person name="Simoes F."/>
            <person name="Abreu I."/>
            <person name="Carrasquinho I."/>
            <person name="Faro C."/>
            <person name="Guimaraes J.B."/>
            <person name="Mendonca D."/>
            <person name="Nobrega F."/>
            <person name="Rodrigues L."/>
            <person name="Saibo N.J.M."/>
            <person name="Varela M.C."/>
            <person name="Egas C."/>
            <person name="Matos J."/>
            <person name="Miguel C.M."/>
            <person name="Oliveira M.M."/>
            <person name="Ricardo C.P."/>
            <person name="Goncalves S."/>
        </authorList>
    </citation>
    <scope>NUCLEOTIDE SEQUENCE [LARGE SCALE GENOMIC DNA]</scope>
    <source>
        <strain evidence="10">cv. HL8</strain>
    </source>
</reference>
<evidence type="ECO:0000259" key="8">
    <source>
        <dbReference type="Pfam" id="PF00892"/>
    </source>
</evidence>
<evidence type="ECO:0000313" key="10">
    <source>
        <dbReference type="Proteomes" id="UP000237347"/>
    </source>
</evidence>
<dbReference type="AlphaFoldDB" id="A0AAW0JDC8"/>
<dbReference type="InterPro" id="IPR000620">
    <property type="entry name" value="EamA_dom"/>
</dbReference>
<dbReference type="SUPFAM" id="SSF103481">
    <property type="entry name" value="Multidrug resistance efflux transporter EmrE"/>
    <property type="match status" value="1"/>
</dbReference>
<feature type="domain" description="EamA" evidence="8">
    <location>
        <begin position="16"/>
        <end position="89"/>
    </location>
</feature>
<gene>
    <name evidence="9" type="ORF">CFP56_034624</name>
</gene>
<comment type="caution">
    <text evidence="6">Lacks conserved residue(s) required for the propagation of feature annotation.</text>
</comment>
<evidence type="ECO:0000256" key="7">
    <source>
        <dbReference type="SAM" id="MobiDB-lite"/>
    </source>
</evidence>